<feature type="domain" description="Cyclic nucleotide-binding" evidence="3">
    <location>
        <begin position="324"/>
        <end position="423"/>
    </location>
</feature>
<feature type="transmembrane region" description="Helical" evidence="2">
    <location>
        <begin position="25"/>
        <end position="45"/>
    </location>
</feature>
<dbReference type="Gene3D" id="1.10.287.70">
    <property type="match status" value="1"/>
</dbReference>
<evidence type="ECO:0000313" key="5">
    <source>
        <dbReference type="Proteomes" id="UP001527925"/>
    </source>
</evidence>
<evidence type="ECO:0000259" key="3">
    <source>
        <dbReference type="PROSITE" id="PS50042"/>
    </source>
</evidence>
<dbReference type="PROSITE" id="PS50042">
    <property type="entry name" value="CNMP_BINDING_3"/>
    <property type="match status" value="1"/>
</dbReference>
<dbReference type="Gene3D" id="2.60.120.10">
    <property type="entry name" value="Jelly Rolls"/>
    <property type="match status" value="1"/>
</dbReference>
<dbReference type="PROSITE" id="PS00889">
    <property type="entry name" value="CNMP_BINDING_2"/>
    <property type="match status" value="1"/>
</dbReference>
<organism evidence="4 5">
    <name type="scientific">Polyrhizophydium stewartii</name>
    <dbReference type="NCBI Taxonomy" id="2732419"/>
    <lineage>
        <taxon>Eukaryota</taxon>
        <taxon>Fungi</taxon>
        <taxon>Fungi incertae sedis</taxon>
        <taxon>Chytridiomycota</taxon>
        <taxon>Chytridiomycota incertae sedis</taxon>
        <taxon>Chytridiomycetes</taxon>
        <taxon>Rhizophydiales</taxon>
        <taxon>Rhizophydiales incertae sedis</taxon>
        <taxon>Polyrhizophydium</taxon>
    </lineage>
</organism>
<dbReference type="InterPro" id="IPR014710">
    <property type="entry name" value="RmlC-like_jellyroll"/>
</dbReference>
<dbReference type="InterPro" id="IPR000595">
    <property type="entry name" value="cNMP-bd_dom"/>
</dbReference>
<feature type="transmembrane region" description="Helical" evidence="2">
    <location>
        <begin position="141"/>
        <end position="164"/>
    </location>
</feature>
<dbReference type="CDD" id="cd00038">
    <property type="entry name" value="CAP_ED"/>
    <property type="match status" value="1"/>
</dbReference>
<reference evidence="4 5" key="1">
    <citation type="submission" date="2023-09" db="EMBL/GenBank/DDBJ databases">
        <title>Pangenome analysis of Batrachochytrium dendrobatidis and related Chytrids.</title>
        <authorList>
            <person name="Yacoub M.N."/>
            <person name="Stajich J.E."/>
            <person name="James T.Y."/>
        </authorList>
    </citation>
    <scope>NUCLEOTIDE SEQUENCE [LARGE SCALE GENOMIC DNA]</scope>
    <source>
        <strain evidence="4 5">JEL0888</strain>
    </source>
</reference>
<dbReference type="SUPFAM" id="SSF81324">
    <property type="entry name" value="Voltage-gated potassium channels"/>
    <property type="match status" value="1"/>
</dbReference>
<evidence type="ECO:0000256" key="2">
    <source>
        <dbReference type="SAM" id="Phobius"/>
    </source>
</evidence>
<dbReference type="InterPro" id="IPR018488">
    <property type="entry name" value="cNMP-bd_CS"/>
</dbReference>
<protein>
    <submittedName>
        <fullName evidence="4">Potassium/sodium hyperpolarization-activated cyclic nucleotide-gated channel 3</fullName>
    </submittedName>
</protein>
<feature type="transmembrane region" description="Helical" evidence="2">
    <location>
        <begin position="57"/>
        <end position="79"/>
    </location>
</feature>
<dbReference type="Proteomes" id="UP001527925">
    <property type="component" value="Unassembled WGS sequence"/>
</dbReference>
<dbReference type="InterPro" id="IPR051413">
    <property type="entry name" value="K/Na_HCN_channel"/>
</dbReference>
<keyword evidence="2" id="KW-0812">Transmembrane</keyword>
<dbReference type="PANTHER" id="PTHR45689:SF15">
    <property type="entry name" value="TETRAMERIC POTASSIUM-SELECTIVE CYCLIC NUCLEOTIDE GATED CHANNEL"/>
    <property type="match status" value="1"/>
</dbReference>
<dbReference type="EMBL" id="JADGIZ020000077">
    <property type="protein sequence ID" value="KAL2912094.1"/>
    <property type="molecule type" value="Genomic_DNA"/>
</dbReference>
<comment type="caution">
    <text evidence="4">The sequence shown here is derived from an EMBL/GenBank/DDBJ whole genome shotgun (WGS) entry which is preliminary data.</text>
</comment>
<keyword evidence="2" id="KW-0472">Membrane</keyword>
<dbReference type="Pfam" id="PF00027">
    <property type="entry name" value="cNMP_binding"/>
    <property type="match status" value="1"/>
</dbReference>
<feature type="region of interest" description="Disordered" evidence="1">
    <location>
        <begin position="492"/>
        <end position="527"/>
    </location>
</feature>
<name>A0ABR4MY02_9FUNG</name>
<dbReference type="SUPFAM" id="SSF51206">
    <property type="entry name" value="cAMP-binding domain-like"/>
    <property type="match status" value="1"/>
</dbReference>
<keyword evidence="5" id="KW-1185">Reference proteome</keyword>
<evidence type="ECO:0000313" key="4">
    <source>
        <dbReference type="EMBL" id="KAL2912094.1"/>
    </source>
</evidence>
<sequence>MSHSLLAISTVSRSAIHPHSLFSQVWASLIFAVRVAMSFLLPLSLGFGELENILRVITIPFCIFSIVDMAIVSHTGLILERRIEMDASQLVRTYALSPLGLWFDLATCLPWVFLIDTWTPHHHGERMSDRISLVSENVKRLVRLYNIPTAVSLSSVVAIMFMYWHWAACAVSLLKELGTIPFTNEHEPLIDRYTIGFYSSAAEMLAAGFGAEEPTVTADRWLKVCNMLISALFSAVFVGNISSFIIGLDSTGRMFNQKLEEVSQYISYKGFGGDIKRRLLEYYRFKYSQGKFFDEKQILAELNHPLRQDICMQECQSLILKVPFFKDADHFFITQVVMILHVTHYMPGDYVIEEGNIGDNMFFIASDTLEVIVGGIVRTKITSGDFFGEIALMFGRMRRTASVRAVTNCILYSLSRPDLNTILEHHPKMADKMRKIAEERLAVNAGYSRQKSEDPNAVAQAVPIIILSPDIDGPPAPPVTPAESQLALNIVRPGDNPASAPRQPAALLTVPSPTPALTNPSAAPPQK</sequence>
<dbReference type="SMART" id="SM00100">
    <property type="entry name" value="cNMP"/>
    <property type="match status" value="1"/>
</dbReference>
<accession>A0ABR4MY02</accession>
<gene>
    <name evidence="4" type="primary">HCN3</name>
    <name evidence="4" type="ORF">HK105_208447</name>
</gene>
<feature type="transmembrane region" description="Helical" evidence="2">
    <location>
        <begin position="99"/>
        <end position="120"/>
    </location>
</feature>
<evidence type="ECO:0000256" key="1">
    <source>
        <dbReference type="SAM" id="MobiDB-lite"/>
    </source>
</evidence>
<dbReference type="PANTHER" id="PTHR45689">
    <property type="entry name" value="I[[H]] CHANNEL, ISOFORM E"/>
    <property type="match status" value="1"/>
</dbReference>
<dbReference type="Gene3D" id="1.10.287.630">
    <property type="entry name" value="Helix hairpin bin"/>
    <property type="match status" value="1"/>
</dbReference>
<dbReference type="InterPro" id="IPR018490">
    <property type="entry name" value="cNMP-bd_dom_sf"/>
</dbReference>
<proteinExistence type="predicted"/>
<feature type="transmembrane region" description="Helical" evidence="2">
    <location>
        <begin position="227"/>
        <end position="248"/>
    </location>
</feature>
<keyword evidence="2" id="KW-1133">Transmembrane helix</keyword>
<dbReference type="PRINTS" id="PR00103">
    <property type="entry name" value="CAMPKINASE"/>
</dbReference>